<reference evidence="4 5" key="1">
    <citation type="submission" date="2022-04" db="EMBL/GenBank/DDBJ databases">
        <title>Spirosoma sp. strain RP8 genome sequencing and assembly.</title>
        <authorList>
            <person name="Jung Y."/>
        </authorList>
    </citation>
    <scope>NUCLEOTIDE SEQUENCE [LARGE SCALE GENOMIC DNA]</scope>
    <source>
        <strain evidence="4 5">RP8</strain>
    </source>
</reference>
<evidence type="ECO:0000259" key="3">
    <source>
        <dbReference type="PROSITE" id="PS51186"/>
    </source>
</evidence>
<dbReference type="Gene3D" id="3.40.630.30">
    <property type="match status" value="1"/>
</dbReference>
<dbReference type="EMBL" id="JALPRF010000001">
    <property type="protein sequence ID" value="MCK8490268.1"/>
    <property type="molecule type" value="Genomic_DNA"/>
</dbReference>
<evidence type="ECO:0000256" key="1">
    <source>
        <dbReference type="ARBA" id="ARBA00022679"/>
    </source>
</evidence>
<evidence type="ECO:0000313" key="4">
    <source>
        <dbReference type="EMBL" id="MCK8490268.1"/>
    </source>
</evidence>
<dbReference type="CDD" id="cd04301">
    <property type="entry name" value="NAT_SF"/>
    <property type="match status" value="1"/>
</dbReference>
<organism evidence="4 5">
    <name type="scientific">Spirosoma liriopis</name>
    <dbReference type="NCBI Taxonomy" id="2937440"/>
    <lineage>
        <taxon>Bacteria</taxon>
        <taxon>Pseudomonadati</taxon>
        <taxon>Bacteroidota</taxon>
        <taxon>Cytophagia</taxon>
        <taxon>Cytophagales</taxon>
        <taxon>Cytophagaceae</taxon>
        <taxon>Spirosoma</taxon>
    </lineage>
</organism>
<keyword evidence="1" id="KW-0808">Transferase</keyword>
<keyword evidence="5" id="KW-1185">Reference proteome</keyword>
<dbReference type="InterPro" id="IPR050832">
    <property type="entry name" value="Bact_Acetyltransf"/>
</dbReference>
<protein>
    <submittedName>
        <fullName evidence="4">GNAT family N-acetyltransferase</fullName>
    </submittedName>
</protein>
<sequence>MDHALNTLVRRNFIAKAAYFAQHLPGTNVVDTNAYTIVDCGLPSDTFNVIVPKTTDLIALTDLFENGVSEFTRKRFPMSLWCWEELYTAELAILIHHYELTGDETNVAMWLNLRTRSIKQPCPSDLLIRPVQAPADYDQFAYVLADLFGDSPEADQIRLHYQQVSQLHLPDQPIQLYIGEYNGQVVATGTLFVTDESAGIYDIATRPAWRKRGFGSRMFERLLWEANQQSASQVVLQASADGLTIYKHAGFSEVGTVQVWGNQHSIIG</sequence>
<dbReference type="Pfam" id="PF13508">
    <property type="entry name" value="Acetyltransf_7"/>
    <property type="match status" value="1"/>
</dbReference>
<evidence type="ECO:0000313" key="5">
    <source>
        <dbReference type="Proteomes" id="UP001202180"/>
    </source>
</evidence>
<proteinExistence type="predicted"/>
<comment type="caution">
    <text evidence="4">The sequence shown here is derived from an EMBL/GenBank/DDBJ whole genome shotgun (WGS) entry which is preliminary data.</text>
</comment>
<dbReference type="InterPro" id="IPR016181">
    <property type="entry name" value="Acyl_CoA_acyltransferase"/>
</dbReference>
<dbReference type="SUPFAM" id="SSF55729">
    <property type="entry name" value="Acyl-CoA N-acyltransferases (Nat)"/>
    <property type="match status" value="1"/>
</dbReference>
<name>A0ABT0HF31_9BACT</name>
<evidence type="ECO:0000256" key="2">
    <source>
        <dbReference type="ARBA" id="ARBA00023315"/>
    </source>
</evidence>
<dbReference type="Proteomes" id="UP001202180">
    <property type="component" value="Unassembled WGS sequence"/>
</dbReference>
<gene>
    <name evidence="4" type="ORF">M0L20_00310</name>
</gene>
<dbReference type="PROSITE" id="PS51186">
    <property type="entry name" value="GNAT"/>
    <property type="match status" value="1"/>
</dbReference>
<dbReference type="InterPro" id="IPR000182">
    <property type="entry name" value="GNAT_dom"/>
</dbReference>
<feature type="domain" description="N-acetyltransferase" evidence="3">
    <location>
        <begin position="126"/>
        <end position="268"/>
    </location>
</feature>
<keyword evidence="2" id="KW-0012">Acyltransferase</keyword>
<dbReference type="RefSeq" id="WP_248475144.1">
    <property type="nucleotide sequence ID" value="NZ_JALPRF010000001.1"/>
</dbReference>
<accession>A0ABT0HF31</accession>
<dbReference type="PANTHER" id="PTHR43877">
    <property type="entry name" value="AMINOALKYLPHOSPHONATE N-ACETYLTRANSFERASE-RELATED-RELATED"/>
    <property type="match status" value="1"/>
</dbReference>